<evidence type="ECO:0000313" key="2">
    <source>
        <dbReference type="EMBL" id="CAB4835967.1"/>
    </source>
</evidence>
<protein>
    <submittedName>
        <fullName evidence="2">Unannotated protein</fullName>
    </submittedName>
</protein>
<evidence type="ECO:0000259" key="1">
    <source>
        <dbReference type="Pfam" id="PF01370"/>
    </source>
</evidence>
<organism evidence="2">
    <name type="scientific">freshwater metagenome</name>
    <dbReference type="NCBI Taxonomy" id="449393"/>
    <lineage>
        <taxon>unclassified sequences</taxon>
        <taxon>metagenomes</taxon>
        <taxon>ecological metagenomes</taxon>
    </lineage>
</organism>
<proteinExistence type="predicted"/>
<sequence>MIIGRFSNVYGPGQNLGKLQGLISQLAMATATRQPINIFVSLDTIRDYIFVDDAADQVAYWITRAASESNIKLIASGEPVALSQLIRTMQSVTKRKVPVALGSHPSSSHQVLDLRFNPSNVTGLAENARPLKHTPLPVGTKLVYQDILARMQL</sequence>
<dbReference type="EMBL" id="CAFABK010000161">
    <property type="protein sequence ID" value="CAB4835967.1"/>
    <property type="molecule type" value="Genomic_DNA"/>
</dbReference>
<dbReference type="Gene3D" id="3.90.25.10">
    <property type="entry name" value="UDP-galactose 4-epimerase, domain 1"/>
    <property type="match status" value="1"/>
</dbReference>
<accession>A0A6J7AT37</accession>
<dbReference type="InterPro" id="IPR036291">
    <property type="entry name" value="NAD(P)-bd_dom_sf"/>
</dbReference>
<dbReference type="InterPro" id="IPR001509">
    <property type="entry name" value="Epimerase_deHydtase"/>
</dbReference>
<reference evidence="2" key="1">
    <citation type="submission" date="2020-05" db="EMBL/GenBank/DDBJ databases">
        <authorList>
            <person name="Chiriac C."/>
            <person name="Salcher M."/>
            <person name="Ghai R."/>
            <person name="Kavagutti S V."/>
        </authorList>
    </citation>
    <scope>NUCLEOTIDE SEQUENCE</scope>
</reference>
<name>A0A6J7AT37_9ZZZZ</name>
<dbReference type="Gene3D" id="3.40.50.720">
    <property type="entry name" value="NAD(P)-binding Rossmann-like Domain"/>
    <property type="match status" value="1"/>
</dbReference>
<dbReference type="SUPFAM" id="SSF51735">
    <property type="entry name" value="NAD(P)-binding Rossmann-fold domains"/>
    <property type="match status" value="1"/>
</dbReference>
<dbReference type="Pfam" id="PF01370">
    <property type="entry name" value="Epimerase"/>
    <property type="match status" value="1"/>
</dbReference>
<dbReference type="AlphaFoldDB" id="A0A6J7AT37"/>
<gene>
    <name evidence="2" type="ORF">UFOPK3204_01872</name>
</gene>
<feature type="domain" description="NAD-dependent epimerase/dehydratase" evidence="1">
    <location>
        <begin position="1"/>
        <end position="67"/>
    </location>
</feature>